<dbReference type="PATRIC" id="fig|44252.3.peg.4176"/>
<protein>
    <submittedName>
        <fullName evidence="2">Bacterial ABC transporter EcsB family protein</fullName>
    </submittedName>
</protein>
<dbReference type="AlphaFoldDB" id="A0A090ZQR7"/>
<keyword evidence="3" id="KW-1185">Reference proteome</keyword>
<feature type="transmembrane region" description="Helical" evidence="1">
    <location>
        <begin position="204"/>
        <end position="224"/>
    </location>
</feature>
<evidence type="ECO:0000313" key="3">
    <source>
        <dbReference type="Proteomes" id="UP000029278"/>
    </source>
</evidence>
<gene>
    <name evidence="2" type="ORF">DJ90_4192</name>
</gene>
<dbReference type="OrthoDB" id="2448479at2"/>
<dbReference type="Pfam" id="PF05975">
    <property type="entry name" value="EcsB"/>
    <property type="match status" value="1"/>
</dbReference>
<evidence type="ECO:0000313" key="2">
    <source>
        <dbReference type="EMBL" id="KFN06486.1"/>
    </source>
</evidence>
<evidence type="ECO:0000256" key="1">
    <source>
        <dbReference type="SAM" id="Phobius"/>
    </source>
</evidence>
<dbReference type="GO" id="GO:0016020">
    <property type="term" value="C:membrane"/>
    <property type="evidence" value="ECO:0007669"/>
    <property type="project" value="InterPro"/>
</dbReference>
<keyword evidence="1" id="KW-0472">Membrane</keyword>
<dbReference type="GeneID" id="77009585"/>
<name>A0A090ZQR7_PAEMA</name>
<accession>A0A090ZQR7</accession>
<feature type="transmembrane region" description="Helical" evidence="1">
    <location>
        <begin position="365"/>
        <end position="388"/>
    </location>
</feature>
<proteinExistence type="predicted"/>
<reference evidence="2 3" key="1">
    <citation type="submission" date="2014-04" db="EMBL/GenBank/DDBJ databases">
        <authorList>
            <person name="Bishop-Lilly K.A."/>
            <person name="Broomall S.M."/>
            <person name="Chain P.S."/>
            <person name="Chertkov O."/>
            <person name="Coyne S.R."/>
            <person name="Daligault H.E."/>
            <person name="Davenport K.W."/>
            <person name="Erkkila T."/>
            <person name="Frey K.G."/>
            <person name="Gibbons H.S."/>
            <person name="Gu W."/>
            <person name="Jaissle J."/>
            <person name="Johnson S.L."/>
            <person name="Koroleva G.I."/>
            <person name="Ladner J.T."/>
            <person name="Lo C.-C."/>
            <person name="Minogue T.D."/>
            <person name="Munk C."/>
            <person name="Palacios G.F."/>
            <person name="Redden C.L."/>
            <person name="Rosenzweig C.N."/>
            <person name="Scholz M.B."/>
            <person name="Teshima H."/>
            <person name="Xu Y."/>
        </authorList>
    </citation>
    <scope>NUCLEOTIDE SEQUENCE [LARGE SCALE GENOMIC DNA]</scope>
    <source>
        <strain evidence="2 3">8244</strain>
    </source>
</reference>
<feature type="transmembrane region" description="Helical" evidence="1">
    <location>
        <begin position="302"/>
        <end position="319"/>
    </location>
</feature>
<dbReference type="InterPro" id="IPR010288">
    <property type="entry name" value="EcsB_ABC"/>
</dbReference>
<keyword evidence="1" id="KW-1133">Transmembrane helix</keyword>
<keyword evidence="1" id="KW-0812">Transmembrane</keyword>
<feature type="transmembrane region" description="Helical" evidence="1">
    <location>
        <begin position="146"/>
        <end position="170"/>
    </location>
</feature>
<dbReference type="HOGENOM" id="CLU_054032_1_0_9"/>
<dbReference type="EMBL" id="JMQA01000037">
    <property type="protein sequence ID" value="KFN06486.1"/>
    <property type="molecule type" value="Genomic_DNA"/>
</dbReference>
<feature type="transmembrane region" description="Helical" evidence="1">
    <location>
        <begin position="121"/>
        <end position="140"/>
    </location>
</feature>
<feature type="transmembrane region" description="Helical" evidence="1">
    <location>
        <begin position="325"/>
        <end position="345"/>
    </location>
</feature>
<sequence>MKNITSITVNRLFFRRWRDRLGLQLGALRSTFDLTILLYIGIPGLLLGGRAYYGLWRDELPAWLVSLPFAAVPVLLLFLVYSIGGLSLYIEAADVLFLRQRPRWVKGLLLRGWMLSMARQAAVLCAVFAVLSPLLVRVFGMSWPSVAAWCAVAYGLKAVQMLLANLLGVLTTGWRRIIYSWLSYGLLSAVFSVWAFAAGASEEAANFLLALLAAALLAAVLAGWRFRLKGRFDAEVREEERQKTKLIALLLAPAVDAPKAPKPGARPWLFRRWRKLLPSRSPQARTAEALVKAFFRGGELKLYGQLVLAGLAAVVLPPYPVNAIVYIALIFLLMYWLSGHLRAFFARDAMRMLNPGEMLEYRTAVPAMTLLLLPGLVCFTAGLGLTLYPPLWGGPGAILCGVLLAIVLGGFYGKIGILLLRRA</sequence>
<feature type="transmembrane region" description="Helical" evidence="1">
    <location>
        <begin position="394"/>
        <end position="420"/>
    </location>
</feature>
<feature type="transmembrane region" description="Helical" evidence="1">
    <location>
        <begin position="21"/>
        <end position="42"/>
    </location>
</feature>
<organism evidence="2 3">
    <name type="scientific">Paenibacillus macerans</name>
    <name type="common">Bacillus macerans</name>
    <dbReference type="NCBI Taxonomy" id="44252"/>
    <lineage>
        <taxon>Bacteria</taxon>
        <taxon>Bacillati</taxon>
        <taxon>Bacillota</taxon>
        <taxon>Bacilli</taxon>
        <taxon>Bacillales</taxon>
        <taxon>Paenibacillaceae</taxon>
        <taxon>Paenibacillus</taxon>
    </lineage>
</organism>
<dbReference type="STRING" id="44252.DJ90_4192"/>
<dbReference type="RefSeq" id="WP_036626248.1">
    <property type="nucleotide sequence ID" value="NZ_JAHAJO010000001.1"/>
</dbReference>
<dbReference type="Proteomes" id="UP000029278">
    <property type="component" value="Unassembled WGS sequence"/>
</dbReference>
<comment type="caution">
    <text evidence="2">The sequence shown here is derived from an EMBL/GenBank/DDBJ whole genome shotgun (WGS) entry which is preliminary data.</text>
</comment>
<feature type="transmembrane region" description="Helical" evidence="1">
    <location>
        <begin position="177"/>
        <end position="198"/>
    </location>
</feature>
<feature type="transmembrane region" description="Helical" evidence="1">
    <location>
        <begin position="62"/>
        <end position="90"/>
    </location>
</feature>